<keyword evidence="2 12" id="KW-0489">Methyltransferase</keyword>
<evidence type="ECO:0000256" key="2">
    <source>
        <dbReference type="ARBA" id="ARBA00022603"/>
    </source>
</evidence>
<name>A0A6G5QIL6_9BACT</name>
<evidence type="ECO:0000256" key="5">
    <source>
        <dbReference type="ARBA" id="ARBA00022691"/>
    </source>
</evidence>
<keyword evidence="7" id="KW-0274">FAD</keyword>
<dbReference type="Proteomes" id="UP000503264">
    <property type="component" value="Chromosome"/>
</dbReference>
<evidence type="ECO:0000256" key="6">
    <source>
        <dbReference type="ARBA" id="ARBA00022694"/>
    </source>
</evidence>
<proteinExistence type="inferred from homology"/>
<dbReference type="InterPro" id="IPR029063">
    <property type="entry name" value="SAM-dependent_MTases_sf"/>
</dbReference>
<keyword evidence="9" id="KW-0511">Multifunctional enzyme</keyword>
<dbReference type="InterPro" id="IPR017610">
    <property type="entry name" value="tRNA_S-uridine_synth_MnmC_C"/>
</dbReference>
<dbReference type="InterPro" id="IPR008471">
    <property type="entry name" value="MnmC-like_methylTransf"/>
</dbReference>
<dbReference type="GO" id="GO:0008033">
    <property type="term" value="P:tRNA processing"/>
    <property type="evidence" value="ECO:0007669"/>
    <property type="project" value="UniProtKB-KW"/>
</dbReference>
<evidence type="ECO:0000256" key="9">
    <source>
        <dbReference type="ARBA" id="ARBA00023268"/>
    </source>
</evidence>
<dbReference type="EMBL" id="CP012542">
    <property type="protein sequence ID" value="QCD45528.1"/>
    <property type="molecule type" value="Genomic_DNA"/>
</dbReference>
<dbReference type="SUPFAM" id="SSF51971">
    <property type="entry name" value="Nucleotide-binding domain"/>
    <property type="match status" value="1"/>
</dbReference>
<keyword evidence="3" id="KW-0285">Flavoprotein</keyword>
<evidence type="ECO:0000256" key="3">
    <source>
        <dbReference type="ARBA" id="ARBA00022630"/>
    </source>
</evidence>
<evidence type="ECO:0000256" key="7">
    <source>
        <dbReference type="ARBA" id="ARBA00022827"/>
    </source>
</evidence>
<sequence length="616" mass="69646">MKSANLSFKDDIAYSQNFDDIYFNTDKPQKESEYVFASAIDEIWHKQQSFIVAETGFGAGLNFITLAKKFKNSNKKLHFVSIEGYPLSKDELSLIYAKLGIYKQESKRLISIFPPRINGIHRIEFAPNITLDLCFGEVTNMIAELDFKADIWFLDGFAPSKNEAMWSEEIFNHISRLTRINGIARTYSCAKVVRENFSKAGFLLELRAGYGKKRQMSHAILQESKECEKQGYFARATITTDKKDVLIIGAGVAGVASAFELQNLGYKVTIAEKMDRVATNGSSNHCGILIPLITKPDVLLGKMHINAFLQAVNFYKNNLSKTYINFSGAYEYAFDDELFKRYFSHEGISDEIFDFYKENLPYPAIFVKHGAYARPAKICQKIASGLNVITNFCYQSHKHLKNGKISVKFANKKEIKTDILIFATGSQSTEIFKNLPISFVRGQVTHIAKIGDIKYPQSAKGYITPLVKDRHVVGATYSRNENFSQAKAGDDVENLQKISEFVDINRAEILDSHVAYRGYSSDRFPIIGALHDEEFYKQTYDNLFWSKNRGVSKKAKYEPNVFLNIAHGSRGLGTAILGAKLIADLIASRPLCIEKSLFNELHSARFLIRKLKKGIK</sequence>
<accession>A0A6G5QIL6</accession>
<keyword evidence="1" id="KW-0963">Cytoplasm</keyword>
<keyword evidence="13" id="KW-1185">Reference proteome</keyword>
<dbReference type="PANTHER" id="PTHR13847">
    <property type="entry name" value="SARCOSINE DEHYDROGENASE-RELATED"/>
    <property type="match status" value="1"/>
</dbReference>
<dbReference type="GO" id="GO:0004808">
    <property type="term" value="F:tRNA (5-methylaminomethyl-2-thiouridylate)(34)-methyltransferase activity"/>
    <property type="evidence" value="ECO:0007669"/>
    <property type="project" value="UniProtKB-EC"/>
</dbReference>
<organism evidence="12 13">
    <name type="scientific">Campylobacter mucosalis CCUG 21559</name>
    <dbReference type="NCBI Taxonomy" id="1032067"/>
    <lineage>
        <taxon>Bacteria</taxon>
        <taxon>Pseudomonadati</taxon>
        <taxon>Campylobacterota</taxon>
        <taxon>Epsilonproteobacteria</taxon>
        <taxon>Campylobacterales</taxon>
        <taxon>Campylobacteraceae</taxon>
        <taxon>Campylobacter</taxon>
    </lineage>
</organism>
<evidence type="ECO:0000313" key="13">
    <source>
        <dbReference type="Proteomes" id="UP000503264"/>
    </source>
</evidence>
<feature type="domain" description="MnmC-like methyltransferase" evidence="11">
    <location>
        <begin position="103"/>
        <end position="220"/>
    </location>
</feature>
<gene>
    <name evidence="12" type="primary">mnmC</name>
    <name evidence="12" type="ORF">CMUC_1781</name>
</gene>
<protein>
    <submittedName>
        <fullName evidence="12">Bifunctional 5-methylaminomethyl-2-thiouridine-forming methyltransferase / FAD-dependent demodification enzyme</fullName>
        <ecNumber evidence="12">2.1.1.61</ecNumber>
    </submittedName>
</protein>
<keyword evidence="8" id="KW-0560">Oxidoreductase</keyword>
<dbReference type="AlphaFoldDB" id="A0A6G5QIL6"/>
<evidence type="ECO:0000259" key="10">
    <source>
        <dbReference type="Pfam" id="PF01266"/>
    </source>
</evidence>
<feature type="domain" description="FAD dependent oxidoreductase" evidence="10">
    <location>
        <begin position="244"/>
        <end position="585"/>
    </location>
</feature>
<dbReference type="Pfam" id="PF01266">
    <property type="entry name" value="DAO"/>
    <property type="match status" value="1"/>
</dbReference>
<evidence type="ECO:0000256" key="8">
    <source>
        <dbReference type="ARBA" id="ARBA00023002"/>
    </source>
</evidence>
<dbReference type="GO" id="GO:0016645">
    <property type="term" value="F:oxidoreductase activity, acting on the CH-NH group of donors"/>
    <property type="evidence" value="ECO:0007669"/>
    <property type="project" value="InterPro"/>
</dbReference>
<evidence type="ECO:0000256" key="4">
    <source>
        <dbReference type="ARBA" id="ARBA00022679"/>
    </source>
</evidence>
<dbReference type="RefSeq" id="WP_171994226.1">
    <property type="nucleotide sequence ID" value="NZ_CP012542.1"/>
</dbReference>
<dbReference type="HAMAP" id="MF_01102">
    <property type="entry name" value="MnmC"/>
    <property type="match status" value="1"/>
</dbReference>
<dbReference type="Gene3D" id="3.40.50.150">
    <property type="entry name" value="Vaccinia Virus protein VP39"/>
    <property type="match status" value="1"/>
</dbReference>
<dbReference type="InterPro" id="IPR023032">
    <property type="entry name" value="tRNA_MAMT_biosynth_bifunc_MnmC"/>
</dbReference>
<dbReference type="Gene3D" id="3.30.9.10">
    <property type="entry name" value="D-Amino Acid Oxidase, subunit A, domain 2"/>
    <property type="match status" value="1"/>
</dbReference>
<reference evidence="12 13" key="1">
    <citation type="submission" date="2016-07" db="EMBL/GenBank/DDBJ databases">
        <title>Comparative genomics of the Campylobacter concisus group.</title>
        <authorList>
            <person name="Miller W.G."/>
            <person name="Yee E."/>
            <person name="Chapman M.H."/>
            <person name="Huynh S."/>
            <person name="Bono J.L."/>
            <person name="On S.L.W."/>
            <person name="StLeger J."/>
            <person name="Foster G."/>
            <person name="Parker C.T."/>
        </authorList>
    </citation>
    <scope>NUCLEOTIDE SEQUENCE [LARGE SCALE GENOMIC DNA]</scope>
    <source>
        <strain evidence="12 13">CCUG 21559</strain>
    </source>
</reference>
<dbReference type="InterPro" id="IPR036188">
    <property type="entry name" value="FAD/NAD-bd_sf"/>
</dbReference>
<evidence type="ECO:0000313" key="12">
    <source>
        <dbReference type="EMBL" id="QCD45528.1"/>
    </source>
</evidence>
<dbReference type="InterPro" id="IPR006076">
    <property type="entry name" value="FAD-dep_OxRdtase"/>
</dbReference>
<dbReference type="Pfam" id="PF05430">
    <property type="entry name" value="Methyltransf_30"/>
    <property type="match status" value="1"/>
</dbReference>
<keyword evidence="6" id="KW-0819">tRNA processing</keyword>
<dbReference type="NCBIfam" id="NF033855">
    <property type="entry name" value="tRNA_MNMC2"/>
    <property type="match status" value="1"/>
</dbReference>
<dbReference type="NCBIfam" id="NF002481">
    <property type="entry name" value="PRK01747.1-2"/>
    <property type="match status" value="1"/>
</dbReference>
<dbReference type="NCBIfam" id="TIGR03197">
    <property type="entry name" value="MnmC_Cterm"/>
    <property type="match status" value="1"/>
</dbReference>
<dbReference type="Gene3D" id="3.50.50.60">
    <property type="entry name" value="FAD/NAD(P)-binding domain"/>
    <property type="match status" value="1"/>
</dbReference>
<dbReference type="EC" id="2.1.1.61" evidence="12"/>
<keyword evidence="5" id="KW-0949">S-adenosyl-L-methionine</keyword>
<dbReference type="PANTHER" id="PTHR13847:SF283">
    <property type="entry name" value="TRNA 5-METHYLAMINOMETHYL-2-THIOURIDINE BIOSYNTHESIS BIFUNCTIONAL PROTEIN MNMC"/>
    <property type="match status" value="1"/>
</dbReference>
<evidence type="ECO:0000259" key="11">
    <source>
        <dbReference type="Pfam" id="PF05430"/>
    </source>
</evidence>
<evidence type="ECO:0000256" key="1">
    <source>
        <dbReference type="ARBA" id="ARBA00022490"/>
    </source>
</evidence>
<dbReference type="GO" id="GO:0005737">
    <property type="term" value="C:cytoplasm"/>
    <property type="evidence" value="ECO:0007669"/>
    <property type="project" value="TreeGrafter"/>
</dbReference>
<keyword evidence="4 12" id="KW-0808">Transferase</keyword>
<dbReference type="GO" id="GO:0032259">
    <property type="term" value="P:methylation"/>
    <property type="evidence" value="ECO:0007669"/>
    <property type="project" value="UniProtKB-KW"/>
</dbReference>
<dbReference type="InterPro" id="IPR047785">
    <property type="entry name" value="tRNA_MNMC2"/>
</dbReference>